<dbReference type="InterPro" id="IPR013356">
    <property type="entry name" value="T2SS_GspD"/>
</dbReference>
<dbReference type="STRING" id="2340.JV46_18860"/>
<dbReference type="PANTHER" id="PTHR30332">
    <property type="entry name" value="PROBABLE GENERAL SECRETION PATHWAY PROTEIN D"/>
    <property type="match status" value="1"/>
</dbReference>
<dbReference type="PANTHER" id="PTHR30332:SF24">
    <property type="entry name" value="SECRETIN GSPD-RELATED"/>
    <property type="match status" value="1"/>
</dbReference>
<dbReference type="InterPro" id="IPR001775">
    <property type="entry name" value="GspD/PilQ"/>
</dbReference>
<comment type="caution">
    <text evidence="17">The sequence shown here is derived from an EMBL/GenBank/DDBJ whole genome shotgun (WGS) entry which is preliminary data.</text>
</comment>
<evidence type="ECO:0000256" key="2">
    <source>
        <dbReference type="ARBA" id="ARBA00006980"/>
    </source>
</evidence>
<dbReference type="Pfam" id="PF03958">
    <property type="entry name" value="Secretin_N"/>
    <property type="match status" value="3"/>
</dbReference>
<feature type="coiled-coil region" evidence="11">
    <location>
        <begin position="160"/>
        <end position="187"/>
    </location>
</feature>
<sequence>MRQFGLILLTIMLLVHASFASAEEVTINFKDTDIREVAEMVSKVSGKNFLIDPRVNGKVTVLSSEPINGDTLFSTFLSILRVHGFIAVDDGNLVRILPASSSREQAPINLSGSATDDDSIEVQVIPVEHVPSVQMVPILRPLVEKDGHLAAHANSNSLIVAASRRTIAKIRQMLETLDQEAESELETIPLKHASATDIVTTLQTLAGSGGAGGPGNPNTGTGTKLVAEERTNSVLVSGNVGFRERIKRIISQLDTPVKDNRNIHVVALHFAKAEDLAPIIEKLATVRAPVSPAAGSPGAQEQVPSVQADVETNSLIITARPGRMKELRSVIRRLDVRRSQVLVEALIAEVSLTKEAELGIQWLGASDELLESTSGDDDTSAGEAIASLLGTSAVSQGTLVGLLHGGGMSFAAIGRALDNDSDSNILSTPSILTLDNHEAEITVGQEVPFTTGSYTTTTGDATNPFQTITREDVGLTLKITPQISKGKAVVLDIDQEISSVVPGSAASDNPITSKRTIKTKVVVDDESILVLGGLIDDRISEAETRVPLLGDIPVLGELFTHRKNTSEKRNLMIFIRPSILRDSYKNLNATRKRHKEVRDMQLVKQQAGITLLPEAEHPVLKQLDARGREIEPQPVKQKKSTDDTNGLWKH</sequence>
<feature type="region of interest" description="Disordered" evidence="12">
    <location>
        <begin position="626"/>
        <end position="650"/>
    </location>
</feature>
<evidence type="ECO:0000313" key="17">
    <source>
        <dbReference type="EMBL" id="KHF25713.1"/>
    </source>
</evidence>
<evidence type="ECO:0000259" key="14">
    <source>
        <dbReference type="Pfam" id="PF00263"/>
    </source>
</evidence>
<gene>
    <name evidence="17" type="primary">gspD</name>
    <name evidence="17" type="ORF">JV46_18860</name>
</gene>
<dbReference type="Pfam" id="PF21305">
    <property type="entry name" value="type_II_gspD_N0"/>
    <property type="match status" value="1"/>
</dbReference>
<evidence type="ECO:0000256" key="1">
    <source>
        <dbReference type="ARBA" id="ARBA00004442"/>
    </source>
</evidence>
<name>A0A0B0H680_SOVGS</name>
<keyword evidence="11" id="KW-0175">Coiled coil</keyword>
<feature type="domain" description="Type II/III secretion system secretin-like" evidence="14">
    <location>
        <begin position="416"/>
        <end position="581"/>
    </location>
</feature>
<feature type="chain" id="PRO_5002054466" evidence="13">
    <location>
        <begin position="23"/>
        <end position="650"/>
    </location>
</feature>
<dbReference type="NCBIfam" id="TIGR02517">
    <property type="entry name" value="type_II_gspD"/>
    <property type="match status" value="1"/>
</dbReference>
<dbReference type="Proteomes" id="UP000030856">
    <property type="component" value="Unassembled WGS sequence"/>
</dbReference>
<dbReference type="Gene3D" id="3.30.1370.120">
    <property type="match status" value="3"/>
</dbReference>
<evidence type="ECO:0000256" key="9">
    <source>
        <dbReference type="ARBA" id="ARBA00023237"/>
    </source>
</evidence>
<dbReference type="AlphaFoldDB" id="A0A0B0H680"/>
<dbReference type="RefSeq" id="WP_052131942.1">
    <property type="nucleotide sequence ID" value="NZ_JRAA01000001.1"/>
</dbReference>
<dbReference type="GO" id="GO:0015628">
    <property type="term" value="P:protein secretion by the type II secretion system"/>
    <property type="evidence" value="ECO:0007669"/>
    <property type="project" value="InterPro"/>
</dbReference>
<keyword evidence="7" id="KW-0653">Protein transport</keyword>
<feature type="domain" description="GspD-like N0" evidence="16">
    <location>
        <begin position="27"/>
        <end position="96"/>
    </location>
</feature>
<keyword evidence="3 10" id="KW-0813">Transport</keyword>
<feature type="domain" description="NolW-like" evidence="15">
    <location>
        <begin position="122"/>
        <end position="181"/>
    </location>
</feature>
<dbReference type="Pfam" id="PF00263">
    <property type="entry name" value="Secretin"/>
    <property type="match status" value="1"/>
</dbReference>
<evidence type="ECO:0000256" key="6">
    <source>
        <dbReference type="ARBA" id="ARBA00022729"/>
    </source>
</evidence>
<feature type="signal peptide" evidence="13">
    <location>
        <begin position="1"/>
        <end position="22"/>
    </location>
</feature>
<keyword evidence="4" id="KW-1134">Transmembrane beta strand</keyword>
<evidence type="ECO:0000259" key="15">
    <source>
        <dbReference type="Pfam" id="PF03958"/>
    </source>
</evidence>
<evidence type="ECO:0000313" key="18">
    <source>
        <dbReference type="Proteomes" id="UP000030856"/>
    </source>
</evidence>
<feature type="domain" description="NolW-like" evidence="15">
    <location>
        <begin position="264"/>
        <end position="340"/>
    </location>
</feature>
<evidence type="ECO:0000256" key="10">
    <source>
        <dbReference type="RuleBase" id="RU004004"/>
    </source>
</evidence>
<dbReference type="GO" id="GO:0015627">
    <property type="term" value="C:type II protein secretion system complex"/>
    <property type="evidence" value="ECO:0007669"/>
    <property type="project" value="InterPro"/>
</dbReference>
<evidence type="ECO:0000256" key="7">
    <source>
        <dbReference type="ARBA" id="ARBA00022927"/>
    </source>
</evidence>
<feature type="domain" description="NolW-like" evidence="15">
    <location>
        <begin position="186"/>
        <end position="257"/>
    </location>
</feature>
<evidence type="ECO:0000256" key="13">
    <source>
        <dbReference type="SAM" id="SignalP"/>
    </source>
</evidence>
<dbReference type="InterPro" id="IPR038591">
    <property type="entry name" value="NolW-like_sf"/>
</dbReference>
<dbReference type="EMBL" id="JRAA01000001">
    <property type="protein sequence ID" value="KHF25713.1"/>
    <property type="molecule type" value="Genomic_DNA"/>
</dbReference>
<proteinExistence type="inferred from homology"/>
<evidence type="ECO:0000256" key="11">
    <source>
        <dbReference type="SAM" id="Coils"/>
    </source>
</evidence>
<dbReference type="InterPro" id="IPR050810">
    <property type="entry name" value="Bact_Secretion_Sys_Channel"/>
</dbReference>
<keyword evidence="8" id="KW-0472">Membrane</keyword>
<dbReference type="eggNOG" id="COG1450">
    <property type="taxonomic scope" value="Bacteria"/>
</dbReference>
<evidence type="ECO:0000256" key="12">
    <source>
        <dbReference type="SAM" id="MobiDB-lite"/>
    </source>
</evidence>
<evidence type="ECO:0000256" key="8">
    <source>
        <dbReference type="ARBA" id="ARBA00023136"/>
    </source>
</evidence>
<evidence type="ECO:0000259" key="16">
    <source>
        <dbReference type="Pfam" id="PF21305"/>
    </source>
</evidence>
<dbReference type="InterPro" id="IPR049371">
    <property type="entry name" value="GspD-like_N0"/>
</dbReference>
<dbReference type="PRINTS" id="PR00811">
    <property type="entry name" value="BCTERIALGSPD"/>
</dbReference>
<evidence type="ECO:0000256" key="5">
    <source>
        <dbReference type="ARBA" id="ARBA00022692"/>
    </source>
</evidence>
<reference evidence="17 18" key="1">
    <citation type="journal article" date="2014" name="BMC Genomics">
        <title>The genome of the intracellular bacterium of the coastal bivalve, Solemya velum: a blueprint for thriving in and out of symbiosis.</title>
        <authorList>
            <person name="Dmytrenko O."/>
            <person name="Russell S.L."/>
            <person name="Loo W.T."/>
            <person name="Fontanez K.M."/>
            <person name="Liao L."/>
            <person name="Roeselers G."/>
            <person name="Sharma R."/>
            <person name="Stewart F.J."/>
            <person name="Newton I.L."/>
            <person name="Woyke T."/>
            <person name="Wu D."/>
            <person name="Lang J.M."/>
            <person name="Eisen J.A."/>
            <person name="Cavanaugh C.M."/>
        </authorList>
    </citation>
    <scope>NUCLEOTIDE SEQUENCE [LARGE SCALE GENOMIC DNA]</scope>
    <source>
        <strain evidence="17 18">WH</strain>
    </source>
</reference>
<evidence type="ECO:0000256" key="4">
    <source>
        <dbReference type="ARBA" id="ARBA00022452"/>
    </source>
</evidence>
<keyword evidence="18" id="KW-1185">Reference proteome</keyword>
<dbReference type="InterPro" id="IPR005644">
    <property type="entry name" value="NolW-like"/>
</dbReference>
<protein>
    <submittedName>
        <fullName evidence="17">Type II protein secretion system GspDSCFGHIJKLMEO, subunit D</fullName>
    </submittedName>
</protein>
<dbReference type="GO" id="GO:0009279">
    <property type="term" value="C:cell outer membrane"/>
    <property type="evidence" value="ECO:0007669"/>
    <property type="project" value="UniProtKB-SubCell"/>
</dbReference>
<dbReference type="PATRIC" id="fig|2340.3.peg.228"/>
<keyword evidence="6 13" id="KW-0732">Signal</keyword>
<dbReference type="InterPro" id="IPR004846">
    <property type="entry name" value="T2SS/T3SS_dom"/>
</dbReference>
<comment type="subcellular location">
    <subcellularLocation>
        <location evidence="1 10">Cell outer membrane</location>
    </subcellularLocation>
</comment>
<comment type="similarity">
    <text evidence="2">Belongs to the bacterial secretin family. GSP D subfamily.</text>
</comment>
<evidence type="ECO:0000256" key="3">
    <source>
        <dbReference type="ARBA" id="ARBA00022448"/>
    </source>
</evidence>
<organism evidence="17 18">
    <name type="scientific">Solemya velum gill symbiont</name>
    <dbReference type="NCBI Taxonomy" id="2340"/>
    <lineage>
        <taxon>Bacteria</taxon>
        <taxon>Pseudomonadati</taxon>
        <taxon>Pseudomonadota</taxon>
        <taxon>Gammaproteobacteria</taxon>
        <taxon>sulfur-oxidizing symbionts</taxon>
    </lineage>
</organism>
<keyword evidence="9" id="KW-0998">Cell outer membrane</keyword>
<accession>A0A0B0H680</accession>
<keyword evidence="5" id="KW-0812">Transmembrane</keyword>